<proteinExistence type="inferred from homology"/>
<comment type="similarity">
    <text evidence="2">Belongs to the PET191 family.</text>
</comment>
<accession>A0AAV2T817</accession>
<evidence type="ECO:0000256" key="4">
    <source>
        <dbReference type="ARBA" id="ARBA00023157"/>
    </source>
</evidence>
<name>A0AAV2T817_CALDB</name>
<dbReference type="EMBL" id="CAXLJL010000157">
    <property type="protein sequence ID" value="CAL5133662.1"/>
    <property type="molecule type" value="Genomic_DNA"/>
</dbReference>
<organism evidence="5 6">
    <name type="scientific">Calicophoron daubneyi</name>
    <name type="common">Rumen fluke</name>
    <name type="synonym">Paramphistomum daubneyi</name>
    <dbReference type="NCBI Taxonomy" id="300641"/>
    <lineage>
        <taxon>Eukaryota</taxon>
        <taxon>Metazoa</taxon>
        <taxon>Spiralia</taxon>
        <taxon>Lophotrochozoa</taxon>
        <taxon>Platyhelminthes</taxon>
        <taxon>Trematoda</taxon>
        <taxon>Digenea</taxon>
        <taxon>Plagiorchiida</taxon>
        <taxon>Pronocephalata</taxon>
        <taxon>Paramphistomoidea</taxon>
        <taxon>Paramphistomidae</taxon>
        <taxon>Calicophoron</taxon>
    </lineage>
</organism>
<keyword evidence="4" id="KW-1015">Disulfide bond</keyword>
<evidence type="ECO:0000256" key="2">
    <source>
        <dbReference type="ARBA" id="ARBA00007785"/>
    </source>
</evidence>
<comment type="function">
    <text evidence="1">Involved in an early step of the mitochondrial complex IV assembly process.</text>
</comment>
<sequence length="77" mass="9164">MSRDPRVYPCENVKVELLFCLLKSDCCQKERLTPRECLYSEHFPKECAEAYQTFNRCRLELIDARTRLRGKKYGTNV</sequence>
<evidence type="ECO:0000313" key="6">
    <source>
        <dbReference type="Proteomes" id="UP001497525"/>
    </source>
</evidence>
<dbReference type="PANTHER" id="PTHR28627:SF1">
    <property type="entry name" value="CYTOCHROME C OXIDASE ASSEMBLY FACTOR 5"/>
    <property type="match status" value="1"/>
</dbReference>
<protein>
    <recommendedName>
        <fullName evidence="3">Cytochrome c oxidase assembly factor 5</fullName>
    </recommendedName>
</protein>
<dbReference type="PANTHER" id="PTHR28627">
    <property type="entry name" value="CYTOCHROME C OXIDASE ASSEMBLY FACTOR 5"/>
    <property type="match status" value="1"/>
</dbReference>
<evidence type="ECO:0000256" key="3">
    <source>
        <dbReference type="ARBA" id="ARBA00021904"/>
    </source>
</evidence>
<dbReference type="InterPro" id="IPR018793">
    <property type="entry name" value="Cyt_c_oxidase_assmbl_Pet191"/>
</dbReference>
<comment type="caution">
    <text evidence="5">The sequence shown here is derived from an EMBL/GenBank/DDBJ whole genome shotgun (WGS) entry which is preliminary data.</text>
</comment>
<dbReference type="GO" id="GO:0005739">
    <property type="term" value="C:mitochondrion"/>
    <property type="evidence" value="ECO:0007669"/>
    <property type="project" value="TreeGrafter"/>
</dbReference>
<gene>
    <name evidence="5" type="ORF">CDAUBV1_LOCUS6922</name>
</gene>
<dbReference type="Proteomes" id="UP001497525">
    <property type="component" value="Unassembled WGS sequence"/>
</dbReference>
<evidence type="ECO:0000256" key="1">
    <source>
        <dbReference type="ARBA" id="ARBA00003186"/>
    </source>
</evidence>
<evidence type="ECO:0000313" key="5">
    <source>
        <dbReference type="EMBL" id="CAL5133662.1"/>
    </source>
</evidence>
<dbReference type="AlphaFoldDB" id="A0AAV2T817"/>
<reference evidence="5" key="1">
    <citation type="submission" date="2024-06" db="EMBL/GenBank/DDBJ databases">
        <authorList>
            <person name="Liu X."/>
            <person name="Lenzi L."/>
            <person name="Haldenby T S."/>
            <person name="Uol C."/>
        </authorList>
    </citation>
    <scope>NUCLEOTIDE SEQUENCE</scope>
</reference>
<dbReference type="Pfam" id="PF10203">
    <property type="entry name" value="Pet191_N"/>
    <property type="match status" value="1"/>
</dbReference>
<dbReference type="GO" id="GO:0033617">
    <property type="term" value="P:mitochondrial respiratory chain complex IV assembly"/>
    <property type="evidence" value="ECO:0007669"/>
    <property type="project" value="TreeGrafter"/>
</dbReference>